<organism evidence="1 2">
    <name type="scientific">Candidatus Woesebacteria bacterium GW2011_GWB1_38_5b</name>
    <dbReference type="NCBI Taxonomy" id="1618569"/>
    <lineage>
        <taxon>Bacteria</taxon>
        <taxon>Candidatus Woeseibacteriota</taxon>
    </lineage>
</organism>
<dbReference type="Proteomes" id="UP000034181">
    <property type="component" value="Unassembled WGS sequence"/>
</dbReference>
<protein>
    <submittedName>
        <fullName evidence="1">Uncharacterized protein</fullName>
    </submittedName>
</protein>
<evidence type="ECO:0000313" key="1">
    <source>
        <dbReference type="EMBL" id="KKQ75661.1"/>
    </source>
</evidence>
<accession>A0A0G0NF07</accession>
<sequence length="129" mass="14947">MLKLSEELPAGDSGNSLYYSVRDGGFWITFRRPDGYGKSWIIHEESTSADFVRACYSIIAKNKIQITASDDLDEYSDFHIFTFEWLKDGYIKLTHKEQGAKKQRLWSMKLTGVQLTDIAMSIEQYFQLD</sequence>
<reference evidence="1 2" key="1">
    <citation type="journal article" date="2015" name="Nature">
        <title>rRNA introns, odd ribosomes, and small enigmatic genomes across a large radiation of phyla.</title>
        <authorList>
            <person name="Brown C.T."/>
            <person name="Hug L.A."/>
            <person name="Thomas B.C."/>
            <person name="Sharon I."/>
            <person name="Castelle C.J."/>
            <person name="Singh A."/>
            <person name="Wilkins M.J."/>
            <person name="Williams K.H."/>
            <person name="Banfield J.F."/>
        </authorList>
    </citation>
    <scope>NUCLEOTIDE SEQUENCE [LARGE SCALE GENOMIC DNA]</scope>
</reference>
<dbReference type="AlphaFoldDB" id="A0A0G0NF07"/>
<name>A0A0G0NF07_9BACT</name>
<gene>
    <name evidence="1" type="ORF">US96_C0007G0009</name>
</gene>
<dbReference type="EMBL" id="LBUZ01000007">
    <property type="protein sequence ID" value="KKQ75661.1"/>
    <property type="molecule type" value="Genomic_DNA"/>
</dbReference>
<proteinExistence type="predicted"/>
<comment type="caution">
    <text evidence="1">The sequence shown here is derived from an EMBL/GenBank/DDBJ whole genome shotgun (WGS) entry which is preliminary data.</text>
</comment>
<evidence type="ECO:0000313" key="2">
    <source>
        <dbReference type="Proteomes" id="UP000034181"/>
    </source>
</evidence>